<accession>A0A2P5YYA4</accession>
<evidence type="ECO:0000313" key="2">
    <source>
        <dbReference type="EMBL" id="PPU79157.1"/>
    </source>
</evidence>
<dbReference type="GO" id="GO:0044550">
    <property type="term" value="P:secondary metabolite biosynthetic process"/>
    <property type="evidence" value="ECO:0007669"/>
    <property type="project" value="TreeGrafter"/>
</dbReference>
<sequence>MVNTVPSAMAAVLDGADLPASVTTVNLAGEPLKRALVERVFATSQAQVVANLYGPSETTTYSTWTTMTRETGFVGHIGKPIANTQVYVLDAQGQPVPIGVIGELYIGGAGVAR</sequence>
<dbReference type="InterPro" id="IPR000873">
    <property type="entry name" value="AMP-dep_synth/lig_dom"/>
</dbReference>
<feature type="domain" description="AMP-dependent synthetase/ligase" evidence="1">
    <location>
        <begin position="2"/>
        <end position="113"/>
    </location>
</feature>
<protein>
    <recommendedName>
        <fullName evidence="1">AMP-dependent synthetase/ligase domain-containing protein</fullName>
    </recommendedName>
</protein>
<dbReference type="GO" id="GO:0043041">
    <property type="term" value="P:amino acid activation for nonribosomal peptide biosynthetic process"/>
    <property type="evidence" value="ECO:0007669"/>
    <property type="project" value="TreeGrafter"/>
</dbReference>
<comment type="caution">
    <text evidence="2">The sequence shown here is derived from an EMBL/GenBank/DDBJ whole genome shotgun (WGS) entry which is preliminary data.</text>
</comment>
<proteinExistence type="predicted"/>
<reference evidence="2 3" key="1">
    <citation type="submission" date="2016-08" db="EMBL/GenBank/DDBJ databases">
        <authorList>
            <person name="Seilhamer J.J."/>
        </authorList>
    </citation>
    <scope>NUCLEOTIDE SEQUENCE [LARGE SCALE GENOMIC DNA]</scope>
    <source>
        <strain evidence="2 3">CFBP4641</strain>
    </source>
</reference>
<dbReference type="Proteomes" id="UP000247346">
    <property type="component" value="Unassembled WGS sequence"/>
</dbReference>
<dbReference type="PANTHER" id="PTHR45527">
    <property type="entry name" value="NONRIBOSOMAL PEPTIDE SYNTHETASE"/>
    <property type="match status" value="1"/>
</dbReference>
<dbReference type="PANTHER" id="PTHR45527:SF1">
    <property type="entry name" value="FATTY ACID SYNTHASE"/>
    <property type="match status" value="1"/>
</dbReference>
<dbReference type="AlphaFoldDB" id="A0A2P5YYA4"/>
<gene>
    <name evidence="2" type="ORF">XsacCFBP4641_20790</name>
</gene>
<evidence type="ECO:0000313" key="3">
    <source>
        <dbReference type="Proteomes" id="UP000247346"/>
    </source>
</evidence>
<feature type="non-terminal residue" evidence="2">
    <location>
        <position position="113"/>
    </location>
</feature>
<dbReference type="InterPro" id="IPR042099">
    <property type="entry name" value="ANL_N_sf"/>
</dbReference>
<dbReference type="GO" id="GO:0031177">
    <property type="term" value="F:phosphopantetheine binding"/>
    <property type="evidence" value="ECO:0007669"/>
    <property type="project" value="TreeGrafter"/>
</dbReference>
<dbReference type="Pfam" id="PF00501">
    <property type="entry name" value="AMP-binding"/>
    <property type="match status" value="1"/>
</dbReference>
<dbReference type="GO" id="GO:0005737">
    <property type="term" value="C:cytoplasm"/>
    <property type="evidence" value="ECO:0007669"/>
    <property type="project" value="TreeGrafter"/>
</dbReference>
<dbReference type="SUPFAM" id="SSF56801">
    <property type="entry name" value="Acetyl-CoA synthetase-like"/>
    <property type="match status" value="1"/>
</dbReference>
<organism evidence="2 3">
    <name type="scientific">Xanthomonas sacchari</name>
    <dbReference type="NCBI Taxonomy" id="56458"/>
    <lineage>
        <taxon>Bacteria</taxon>
        <taxon>Pseudomonadati</taxon>
        <taxon>Pseudomonadota</taxon>
        <taxon>Gammaproteobacteria</taxon>
        <taxon>Lysobacterales</taxon>
        <taxon>Lysobacteraceae</taxon>
        <taxon>Xanthomonas</taxon>
    </lineage>
</organism>
<evidence type="ECO:0000259" key="1">
    <source>
        <dbReference type="Pfam" id="PF00501"/>
    </source>
</evidence>
<name>A0A2P5YYA4_9XANT</name>
<dbReference type="EMBL" id="MDEK01000052">
    <property type="protein sequence ID" value="PPU79157.1"/>
    <property type="molecule type" value="Genomic_DNA"/>
</dbReference>
<dbReference type="Gene3D" id="3.40.50.12780">
    <property type="entry name" value="N-terminal domain of ligase-like"/>
    <property type="match status" value="1"/>
</dbReference>